<reference evidence="1" key="1">
    <citation type="journal article" date="2014" name="Int. J. Syst. Evol. Microbiol.">
        <title>Complete genome sequence of Corynebacterium casei LMG S-19264T (=DSM 44701T), isolated from a smear-ripened cheese.</title>
        <authorList>
            <consortium name="US DOE Joint Genome Institute (JGI-PGF)"/>
            <person name="Walter F."/>
            <person name="Albersmeier A."/>
            <person name="Kalinowski J."/>
            <person name="Ruckert C."/>
        </authorList>
    </citation>
    <scope>NUCLEOTIDE SEQUENCE</scope>
    <source>
        <strain evidence="1">NBRC 108769</strain>
    </source>
</reference>
<keyword evidence="1" id="KW-0489">Methyltransferase</keyword>
<name>A0AA37STZ8_9BACT</name>
<gene>
    <name evidence="1" type="ORF">GCM10007940_26050</name>
</gene>
<dbReference type="AlphaFoldDB" id="A0AA37STZ8"/>
<evidence type="ECO:0000313" key="1">
    <source>
        <dbReference type="EMBL" id="GLR17990.1"/>
    </source>
</evidence>
<proteinExistence type="predicted"/>
<comment type="caution">
    <text evidence="1">The sequence shown here is derived from an EMBL/GenBank/DDBJ whole genome shotgun (WGS) entry which is preliminary data.</text>
</comment>
<protein>
    <submittedName>
        <fullName evidence="1">Type 11 methyltransferase</fullName>
    </submittedName>
</protein>
<dbReference type="Pfam" id="PF13489">
    <property type="entry name" value="Methyltransf_23"/>
    <property type="match status" value="1"/>
</dbReference>
<reference evidence="1" key="2">
    <citation type="submission" date="2023-01" db="EMBL/GenBank/DDBJ databases">
        <title>Draft genome sequence of Portibacter lacus strain NBRC 108769.</title>
        <authorList>
            <person name="Sun Q."/>
            <person name="Mori K."/>
        </authorList>
    </citation>
    <scope>NUCLEOTIDE SEQUENCE</scope>
    <source>
        <strain evidence="1">NBRC 108769</strain>
    </source>
</reference>
<dbReference type="EMBL" id="BSOH01000014">
    <property type="protein sequence ID" value="GLR17990.1"/>
    <property type="molecule type" value="Genomic_DNA"/>
</dbReference>
<dbReference type="CDD" id="cd02440">
    <property type="entry name" value="AdoMet_MTases"/>
    <property type="match status" value="1"/>
</dbReference>
<sequence>MLILIQKMKINFYEKSLTFFKLFLPDNIYRKLKSTIRSLTYGIYKGNNVWCNICGTSFKKFFLAANGNEICPRCGSIGRARSIWMYLNSIGLDNYKTILHFSPDSSLMKKFKNVYSGHYLSTDYSSEFEAEANLDITDTQLPDNSFQVAICLHVLEHIMDDHLAFLELYRILTPDGICLIQTPYKEGEIYEDKNLVTESERLIHFGQKDHVRVYSYNGLKERLEEVGFKIEKLTFSELDIKKYKLSNSPIIIARK</sequence>
<dbReference type="GO" id="GO:0032259">
    <property type="term" value="P:methylation"/>
    <property type="evidence" value="ECO:0007669"/>
    <property type="project" value="UniProtKB-KW"/>
</dbReference>
<evidence type="ECO:0000313" key="2">
    <source>
        <dbReference type="Proteomes" id="UP001156666"/>
    </source>
</evidence>
<dbReference type="Proteomes" id="UP001156666">
    <property type="component" value="Unassembled WGS sequence"/>
</dbReference>
<keyword evidence="1" id="KW-0808">Transferase</keyword>
<dbReference type="GO" id="GO:0008168">
    <property type="term" value="F:methyltransferase activity"/>
    <property type="evidence" value="ECO:0007669"/>
    <property type="project" value="UniProtKB-KW"/>
</dbReference>
<keyword evidence="2" id="KW-1185">Reference proteome</keyword>
<dbReference type="Gene3D" id="3.40.50.150">
    <property type="entry name" value="Vaccinia Virus protein VP39"/>
    <property type="match status" value="1"/>
</dbReference>
<dbReference type="InterPro" id="IPR029063">
    <property type="entry name" value="SAM-dependent_MTases_sf"/>
</dbReference>
<organism evidence="1 2">
    <name type="scientific">Portibacter lacus</name>
    <dbReference type="NCBI Taxonomy" id="1099794"/>
    <lineage>
        <taxon>Bacteria</taxon>
        <taxon>Pseudomonadati</taxon>
        <taxon>Bacteroidota</taxon>
        <taxon>Saprospiria</taxon>
        <taxon>Saprospirales</taxon>
        <taxon>Haliscomenobacteraceae</taxon>
        <taxon>Portibacter</taxon>
    </lineage>
</organism>
<dbReference type="SUPFAM" id="SSF53335">
    <property type="entry name" value="S-adenosyl-L-methionine-dependent methyltransferases"/>
    <property type="match status" value="1"/>
</dbReference>
<accession>A0AA37STZ8</accession>